<gene>
    <name evidence="2" type="ORF">H4W31_000869</name>
</gene>
<evidence type="ECO:0000313" key="3">
    <source>
        <dbReference type="Proteomes" id="UP000649753"/>
    </source>
</evidence>
<evidence type="ECO:0000256" key="1">
    <source>
        <dbReference type="ARBA" id="ARBA00010169"/>
    </source>
</evidence>
<reference evidence="2" key="1">
    <citation type="submission" date="2020-10" db="EMBL/GenBank/DDBJ databases">
        <title>Sequencing the genomes of 1000 actinobacteria strains.</title>
        <authorList>
            <person name="Klenk H.-P."/>
        </authorList>
    </citation>
    <scope>NUCLEOTIDE SEQUENCE</scope>
    <source>
        <strain evidence="2">DSM 46832</strain>
    </source>
</reference>
<dbReference type="GO" id="GO:0005507">
    <property type="term" value="F:copper ion binding"/>
    <property type="evidence" value="ECO:0007669"/>
    <property type="project" value="TreeGrafter"/>
</dbReference>
<proteinExistence type="inferred from homology"/>
<dbReference type="EMBL" id="JADBEB010000001">
    <property type="protein sequence ID" value="MBE1485231.1"/>
    <property type="molecule type" value="Genomic_DNA"/>
</dbReference>
<sequence>MTDYLQVATATATREAALALAEYAIGARLAGNAQVIGPVTSVFWHLGEQGTGEEWRLLLYTTTARYAELEAALLDRHPWDNPQVTATPIVAGSPACLSWLSESVADGSGH</sequence>
<dbReference type="PANTHER" id="PTHR23419">
    <property type="entry name" value="DIVALENT CATION TOLERANCE CUTA-RELATED"/>
    <property type="match status" value="1"/>
</dbReference>
<dbReference type="RefSeq" id="WP_192765460.1">
    <property type="nucleotide sequence ID" value="NZ_JADBEB010000001.1"/>
</dbReference>
<dbReference type="PANTHER" id="PTHR23419:SF8">
    <property type="entry name" value="FI09726P"/>
    <property type="match status" value="1"/>
</dbReference>
<dbReference type="InterPro" id="IPR015867">
    <property type="entry name" value="N-reg_PII/ATP_PRibTrfase_C"/>
</dbReference>
<comment type="similarity">
    <text evidence="1">Belongs to the CutA family.</text>
</comment>
<dbReference type="Gene3D" id="3.30.70.120">
    <property type="match status" value="1"/>
</dbReference>
<dbReference type="SUPFAM" id="SSF54913">
    <property type="entry name" value="GlnB-like"/>
    <property type="match status" value="1"/>
</dbReference>
<dbReference type="Proteomes" id="UP000649753">
    <property type="component" value="Unassembled WGS sequence"/>
</dbReference>
<keyword evidence="3" id="KW-1185">Reference proteome</keyword>
<evidence type="ECO:0000313" key="2">
    <source>
        <dbReference type="EMBL" id="MBE1485231.1"/>
    </source>
</evidence>
<dbReference type="GO" id="GO:0010038">
    <property type="term" value="P:response to metal ion"/>
    <property type="evidence" value="ECO:0007669"/>
    <property type="project" value="InterPro"/>
</dbReference>
<dbReference type="InterPro" id="IPR011322">
    <property type="entry name" value="N-reg_PII-like_a/b"/>
</dbReference>
<name>A0A927M1X0_9ACTN</name>
<accession>A0A927M1X0</accession>
<organism evidence="2 3">
    <name type="scientific">Plantactinospora soyae</name>
    <dbReference type="NCBI Taxonomy" id="1544732"/>
    <lineage>
        <taxon>Bacteria</taxon>
        <taxon>Bacillati</taxon>
        <taxon>Actinomycetota</taxon>
        <taxon>Actinomycetes</taxon>
        <taxon>Micromonosporales</taxon>
        <taxon>Micromonosporaceae</taxon>
        <taxon>Plantactinospora</taxon>
    </lineage>
</organism>
<comment type="caution">
    <text evidence="2">The sequence shown here is derived from an EMBL/GenBank/DDBJ whole genome shotgun (WGS) entry which is preliminary data.</text>
</comment>
<dbReference type="AlphaFoldDB" id="A0A927M1X0"/>
<protein>
    <submittedName>
        <fullName evidence="2">Periplasmic divalent cation tolerance protein</fullName>
    </submittedName>
</protein>
<dbReference type="Pfam" id="PF03091">
    <property type="entry name" value="CutA1"/>
    <property type="match status" value="1"/>
</dbReference>
<dbReference type="InterPro" id="IPR004323">
    <property type="entry name" value="Ion_tolerance_CutA"/>
</dbReference>